<keyword evidence="4 6" id="KW-0547">Nucleotide-binding</keyword>
<comment type="catalytic activity">
    <reaction evidence="1 6">
        <text>adenosine 5'-phosphosulfate + ATP = 3'-phosphoadenylyl sulfate + ADP + H(+)</text>
        <dbReference type="Rhea" id="RHEA:24152"/>
        <dbReference type="ChEBI" id="CHEBI:15378"/>
        <dbReference type="ChEBI" id="CHEBI:30616"/>
        <dbReference type="ChEBI" id="CHEBI:58243"/>
        <dbReference type="ChEBI" id="CHEBI:58339"/>
        <dbReference type="ChEBI" id="CHEBI:456216"/>
        <dbReference type="EC" id="2.7.1.25"/>
    </reaction>
</comment>
<reference evidence="8 9" key="1">
    <citation type="journal article" date="2020" name="ISME J.">
        <title>Comparative genomics reveals insights into cyanobacterial evolution and habitat adaptation.</title>
        <authorList>
            <person name="Chen M.Y."/>
            <person name="Teng W.K."/>
            <person name="Zhao L."/>
            <person name="Hu C.X."/>
            <person name="Zhou Y.K."/>
            <person name="Han B.P."/>
            <person name="Song L.R."/>
            <person name="Shu W.S."/>
        </authorList>
    </citation>
    <scope>NUCLEOTIDE SEQUENCE [LARGE SCALE GENOMIC DNA]</scope>
    <source>
        <strain evidence="8 9">FACHB-391</strain>
    </source>
</reference>
<dbReference type="InterPro" id="IPR050512">
    <property type="entry name" value="Sulf_AdTrans/APS_kinase"/>
</dbReference>
<gene>
    <name evidence="8" type="primary">cysC</name>
    <name evidence="8" type="ORF">H6G95_37490</name>
</gene>
<dbReference type="EMBL" id="JACJTE010000146">
    <property type="protein sequence ID" value="MBD2566141.1"/>
    <property type="molecule type" value="Genomic_DNA"/>
</dbReference>
<comment type="similarity">
    <text evidence="6">Belongs to the APS kinase family.</text>
</comment>
<dbReference type="InterPro" id="IPR027417">
    <property type="entry name" value="P-loop_NTPase"/>
</dbReference>
<evidence type="ECO:0000256" key="2">
    <source>
        <dbReference type="ARBA" id="ARBA00012121"/>
    </source>
</evidence>
<dbReference type="NCBIfam" id="TIGR00455">
    <property type="entry name" value="apsK"/>
    <property type="match status" value="1"/>
</dbReference>
<dbReference type="Gene3D" id="3.40.50.300">
    <property type="entry name" value="P-loop containing nucleotide triphosphate hydrolases"/>
    <property type="match status" value="1"/>
</dbReference>
<keyword evidence="5 6" id="KW-0067">ATP-binding</keyword>
<feature type="domain" description="APS kinase" evidence="7">
    <location>
        <begin position="16"/>
        <end position="117"/>
    </location>
</feature>
<comment type="function">
    <text evidence="6">Catalyzes the synthesis of activated sulfate.</text>
</comment>
<evidence type="ECO:0000256" key="4">
    <source>
        <dbReference type="ARBA" id="ARBA00022741"/>
    </source>
</evidence>
<comment type="caution">
    <text evidence="8">The sequence shown here is derived from an EMBL/GenBank/DDBJ whole genome shotgun (WGS) entry which is preliminary data.</text>
</comment>
<organism evidence="8 9">
    <name type="scientific">Nostoc linckia FACHB-391</name>
    <dbReference type="NCBI Taxonomy" id="2692906"/>
    <lineage>
        <taxon>Bacteria</taxon>
        <taxon>Bacillati</taxon>
        <taxon>Cyanobacteriota</taxon>
        <taxon>Cyanophyceae</taxon>
        <taxon>Nostocales</taxon>
        <taxon>Nostocaceae</taxon>
        <taxon>Nostoc</taxon>
    </lineage>
</organism>
<sequence length="151" mass="16912">MAAFLPNLTKSRCSPHGLGFSRQDRDINVRRIGFVANLLSRNGIVAIVAAISPYRQVREELKKTSTNFIEIYVHAPIAVCESRDVKGLYALARAGQIQHFTGISDLYEEPINPEIICQTDRFTVEQCVNQVLHYLETQGLIILNGQVASRN</sequence>
<evidence type="ECO:0000256" key="5">
    <source>
        <dbReference type="ARBA" id="ARBA00022840"/>
    </source>
</evidence>
<keyword evidence="9" id="KW-1185">Reference proteome</keyword>
<proteinExistence type="inferred from homology"/>
<name>A0ABR8FBW2_NOSLI</name>
<accession>A0ABR8FBW2</accession>
<keyword evidence="3 6" id="KW-0808">Transferase</keyword>
<evidence type="ECO:0000313" key="9">
    <source>
        <dbReference type="Proteomes" id="UP000604661"/>
    </source>
</evidence>
<evidence type="ECO:0000313" key="8">
    <source>
        <dbReference type="EMBL" id="MBD2566141.1"/>
    </source>
</evidence>
<dbReference type="CDD" id="cd02027">
    <property type="entry name" value="APSK"/>
    <property type="match status" value="1"/>
</dbReference>
<dbReference type="Pfam" id="PF01583">
    <property type="entry name" value="APS_kinase"/>
    <property type="match status" value="1"/>
</dbReference>
<comment type="pathway">
    <text evidence="6">Sulfur metabolism; hydrogen sulfide biosynthesis; sulfite from sulfate: step 2/3.</text>
</comment>
<dbReference type="SUPFAM" id="SSF52540">
    <property type="entry name" value="P-loop containing nucleoside triphosphate hydrolases"/>
    <property type="match status" value="1"/>
</dbReference>
<dbReference type="EC" id="2.7.1.25" evidence="2 6"/>
<dbReference type="PANTHER" id="PTHR42700">
    <property type="entry name" value="SULFATE ADENYLYLTRANSFERASE"/>
    <property type="match status" value="1"/>
</dbReference>
<keyword evidence="6 8" id="KW-0418">Kinase</keyword>
<dbReference type="InterPro" id="IPR059117">
    <property type="entry name" value="APS_kinase_dom"/>
</dbReference>
<dbReference type="InterPro" id="IPR002891">
    <property type="entry name" value="APS"/>
</dbReference>
<dbReference type="RefSeq" id="WP_190901867.1">
    <property type="nucleotide sequence ID" value="NZ_JACJTE010000146.1"/>
</dbReference>
<dbReference type="PANTHER" id="PTHR42700:SF1">
    <property type="entry name" value="SULFATE ADENYLYLTRANSFERASE"/>
    <property type="match status" value="1"/>
</dbReference>
<evidence type="ECO:0000256" key="6">
    <source>
        <dbReference type="RuleBase" id="RU004347"/>
    </source>
</evidence>
<evidence type="ECO:0000256" key="1">
    <source>
        <dbReference type="ARBA" id="ARBA00001823"/>
    </source>
</evidence>
<evidence type="ECO:0000259" key="7">
    <source>
        <dbReference type="Pfam" id="PF01583"/>
    </source>
</evidence>
<protein>
    <recommendedName>
        <fullName evidence="2 6">Adenylyl-sulfate kinase</fullName>
        <ecNumber evidence="2 6">2.7.1.25</ecNumber>
    </recommendedName>
</protein>
<dbReference type="GO" id="GO:0004020">
    <property type="term" value="F:adenylylsulfate kinase activity"/>
    <property type="evidence" value="ECO:0007669"/>
    <property type="project" value="UniProtKB-EC"/>
</dbReference>
<dbReference type="Proteomes" id="UP000604661">
    <property type="component" value="Unassembled WGS sequence"/>
</dbReference>
<evidence type="ECO:0000256" key="3">
    <source>
        <dbReference type="ARBA" id="ARBA00022679"/>
    </source>
</evidence>